<gene>
    <name evidence="3" type="ORF">Naga_100001g50</name>
</gene>
<dbReference type="Proteomes" id="UP000019335">
    <property type="component" value="Chromosome 8"/>
</dbReference>
<feature type="coiled-coil region" evidence="1">
    <location>
        <begin position="179"/>
        <end position="227"/>
    </location>
</feature>
<keyword evidence="1" id="KW-0175">Coiled coil</keyword>
<protein>
    <submittedName>
        <fullName evidence="3">Uncharacterized protein</fullName>
    </submittedName>
</protein>
<evidence type="ECO:0000256" key="1">
    <source>
        <dbReference type="SAM" id="Coils"/>
    </source>
</evidence>
<reference evidence="3 4" key="1">
    <citation type="journal article" date="2014" name="Mol. Plant">
        <title>Chromosome Scale Genome Assembly and Transcriptome Profiling of Nannochloropsis gaditana in Nitrogen Depletion.</title>
        <authorList>
            <person name="Corteggiani Carpinelli E."/>
            <person name="Telatin A."/>
            <person name="Vitulo N."/>
            <person name="Forcato C."/>
            <person name="D'Angelo M."/>
            <person name="Schiavon R."/>
            <person name="Vezzi A."/>
            <person name="Giacometti G.M."/>
            <person name="Morosinotto T."/>
            <person name="Valle G."/>
        </authorList>
    </citation>
    <scope>NUCLEOTIDE SEQUENCE [LARGE SCALE GENOMIC DNA]</scope>
    <source>
        <strain evidence="3 4">B-31</strain>
    </source>
</reference>
<dbReference type="OrthoDB" id="10342767at2759"/>
<evidence type="ECO:0000256" key="2">
    <source>
        <dbReference type="SAM" id="MobiDB-lite"/>
    </source>
</evidence>
<comment type="caution">
    <text evidence="3">The sequence shown here is derived from an EMBL/GenBank/DDBJ whole genome shotgun (WGS) entry which is preliminary data.</text>
</comment>
<name>W7TKR9_9STRA</name>
<feature type="coiled-coil region" evidence="1">
    <location>
        <begin position="398"/>
        <end position="598"/>
    </location>
</feature>
<keyword evidence="4" id="KW-1185">Reference proteome</keyword>
<organism evidence="3 4">
    <name type="scientific">Nannochloropsis gaditana</name>
    <dbReference type="NCBI Taxonomy" id="72520"/>
    <lineage>
        <taxon>Eukaryota</taxon>
        <taxon>Sar</taxon>
        <taxon>Stramenopiles</taxon>
        <taxon>Ochrophyta</taxon>
        <taxon>Eustigmatophyceae</taxon>
        <taxon>Eustigmatales</taxon>
        <taxon>Monodopsidaceae</taxon>
        <taxon>Nannochloropsis</taxon>
    </lineage>
</organism>
<evidence type="ECO:0000313" key="4">
    <source>
        <dbReference type="Proteomes" id="UP000019335"/>
    </source>
</evidence>
<feature type="coiled-coil region" evidence="1">
    <location>
        <begin position="631"/>
        <end position="779"/>
    </location>
</feature>
<evidence type="ECO:0000313" key="3">
    <source>
        <dbReference type="EMBL" id="EWM26672.1"/>
    </source>
</evidence>
<accession>W7TKR9</accession>
<sequence length="1230" mass="137042">MNFEILKGAFSETLNNVKQNMGTALEQAEQLLDGVDSRLSDEGGSLEALVPPGMEEGPSPYNLDDKECTSYNYHADSSITGQYRATSHSVESRKRSSPMSFSSFSMAASSLTKVGSGFMAASTSTGSVDDEECDLDRGYYNKFYDKSTAHGSLQKDGKESTGGADPNQGQDPDRLRAEAEALRHALTEMEELAEVLEAEKNALGALVRESEEKMAEMHTQVSKAEEEAARRAAATQALKAEVERMSAAMRTQGKEVQEWMARVTQLEEGKEAEVHHLTTALEKARKEQERLADDSRAKVEEARLQMQAAQKELADVREASENVAASAGATLEREERVAQLTSDGIQTLALEAGKGEKEHQEQGARICALELDLQRAIAHAERAATSHQDVLAAREAHIQSLETELSRVQLLEKQQREDMETRIEAEKDQFAVLVARDASLADLRLQLEGAEAQRDEECQASRTRISAMEAEMARLKDEAANQVATALEEQASRMKGLEDELAEAKAVMAAHRSNGDRVGKGKDKKSLLRARIQDLEKELRHAATATAAARMAAEAERERLEADLKESRRASETQGAVAEELRQEIKTLTERIHDFDDSLSQTKKATVATEEDLRLKLKASADEKESIHSALRQEMMEKESLQARLDEREVRVAEAAREAGTHQEIERLQAELAHVVACKDATETSLAQTQDAKNKIEAKLQESEEQRVAALNSAKASEEAKKEMGRLEKELNDAVAALAESREADVAKATQIVELQDRIHDLETQVRKAAEENATAMAAAKRAATVENEFHTVRIGLEDHIRTLEEKAQGQVVEWEEKVRGSADRLLAAEQEVAALQEEKAALVEKADCQKDDFEKLKIELKETYKMKGEAAVAHETALFRMKSQLEALSEKGVRLDQVEGELERLREKRKRDLEEFKRLNAHIHDLQADRAEEMEGARRQTEELREELACLREERVRLEDHAKELEESVRGRDAENTRLHKDIQRAEKMVSEIQTTANALESALDAKAGEIAELAAALAEKETAVESAKAAEATSVISREDVQKAEEMASLQQRLVNKEKEANALSSTITELETRLCEGELLATLAAQKNQEIVHELERRLSVAESVRDQARQEVLNASSSLHSSVVVQRGGGLKAATATGDGGVDLESQQLLENEEVRESFTAPLYRRYPLLARLPPAIDNALSQVRRRYPEQTRWVEENVLIHIDEHRARTTYFFMLHLWLLYMLIF</sequence>
<feature type="coiled-coil region" evidence="1">
    <location>
        <begin position="819"/>
        <end position="864"/>
    </location>
</feature>
<dbReference type="EMBL" id="AZIL01000609">
    <property type="protein sequence ID" value="EWM26672.1"/>
    <property type="molecule type" value="Genomic_DNA"/>
</dbReference>
<proteinExistence type="predicted"/>
<feature type="region of interest" description="Disordered" evidence="2">
    <location>
        <begin position="150"/>
        <end position="172"/>
    </location>
</feature>
<feature type="compositionally biased region" description="Basic and acidic residues" evidence="2">
    <location>
        <begin position="150"/>
        <end position="159"/>
    </location>
</feature>
<feature type="coiled-coil region" evidence="1">
    <location>
        <begin position="889"/>
        <end position="1115"/>
    </location>
</feature>
<dbReference type="AlphaFoldDB" id="W7TKR9"/>
<feature type="coiled-coil region" evidence="1">
    <location>
        <begin position="267"/>
        <end position="326"/>
    </location>
</feature>